<evidence type="ECO:0000259" key="4">
    <source>
        <dbReference type="Pfam" id="PF05420"/>
    </source>
</evidence>
<accession>A0A4U9VV02</accession>
<evidence type="ECO:0000256" key="3">
    <source>
        <dbReference type="ARBA" id="ARBA00022803"/>
    </source>
</evidence>
<dbReference type="Pfam" id="PF05420">
    <property type="entry name" value="BCSC_C"/>
    <property type="match status" value="1"/>
</dbReference>
<dbReference type="GO" id="GO:0019867">
    <property type="term" value="C:outer membrane"/>
    <property type="evidence" value="ECO:0007669"/>
    <property type="project" value="InterPro"/>
</dbReference>
<evidence type="ECO:0000256" key="1">
    <source>
        <dbReference type="ARBA" id="ARBA00022729"/>
    </source>
</evidence>
<keyword evidence="3" id="KW-0802">TPR repeat</keyword>
<dbReference type="InterPro" id="IPR008410">
    <property type="entry name" value="BCSC_C"/>
</dbReference>
<protein>
    <submittedName>
        <fullName evidence="5">Cellulose synthase operon protein C</fullName>
    </submittedName>
</protein>
<keyword evidence="2" id="KW-0677">Repeat</keyword>
<dbReference type="AlphaFoldDB" id="A0A4U9VV02"/>
<dbReference type="EMBL" id="CABEEZ010000121">
    <property type="protein sequence ID" value="VTR49772.1"/>
    <property type="molecule type" value="Genomic_DNA"/>
</dbReference>
<dbReference type="GO" id="GO:0030244">
    <property type="term" value="P:cellulose biosynthetic process"/>
    <property type="evidence" value="ECO:0007669"/>
    <property type="project" value="InterPro"/>
</dbReference>
<gene>
    <name evidence="5" type="primary">bcsC_5</name>
    <name evidence="5" type="ORF">NCTC12965_05862</name>
</gene>
<evidence type="ECO:0000256" key="2">
    <source>
        <dbReference type="ARBA" id="ARBA00022737"/>
    </source>
</evidence>
<organism evidence="5">
    <name type="scientific">Serratia fonticola</name>
    <dbReference type="NCBI Taxonomy" id="47917"/>
    <lineage>
        <taxon>Bacteria</taxon>
        <taxon>Pseudomonadati</taxon>
        <taxon>Pseudomonadota</taxon>
        <taxon>Gammaproteobacteria</taxon>
        <taxon>Enterobacterales</taxon>
        <taxon>Yersiniaceae</taxon>
        <taxon>Serratia</taxon>
    </lineage>
</organism>
<keyword evidence="1" id="KW-0732">Signal</keyword>
<evidence type="ECO:0000313" key="5">
    <source>
        <dbReference type="EMBL" id="VTR49772.1"/>
    </source>
</evidence>
<sequence>MLWHYQKDLSGYSLGQGGYYSPQQYVSLAVPVNYRQRTENWSWEVGARCRFRTRKPTMKNAIPCKD</sequence>
<feature type="domain" description="Cellulose synthase operon C C-terminal" evidence="4">
    <location>
        <begin position="1"/>
        <end position="47"/>
    </location>
</feature>
<reference evidence="5" key="1">
    <citation type="submission" date="2019-05" db="EMBL/GenBank/DDBJ databases">
        <authorList>
            <consortium name="Pathogen Informatics"/>
        </authorList>
    </citation>
    <scope>NUCLEOTIDE SEQUENCE [LARGE SCALE GENOMIC DNA]</scope>
    <source>
        <strain evidence="5">NCTC12965</strain>
    </source>
</reference>
<proteinExistence type="predicted"/>
<name>A0A4U9VV02_SERFO</name>